<organism evidence="2 3">
    <name type="scientific">Clostridium tertium</name>
    <dbReference type="NCBI Taxonomy" id="1559"/>
    <lineage>
        <taxon>Bacteria</taxon>
        <taxon>Bacillati</taxon>
        <taxon>Bacillota</taxon>
        <taxon>Clostridia</taxon>
        <taxon>Eubacteriales</taxon>
        <taxon>Clostridiaceae</taxon>
        <taxon>Clostridium</taxon>
    </lineage>
</organism>
<proteinExistence type="predicted"/>
<comment type="caution">
    <text evidence="2">The sequence shown here is derived from an EMBL/GenBank/DDBJ whole genome shotgun (WGS) entry which is preliminary data.</text>
</comment>
<dbReference type="InterPro" id="IPR025404">
    <property type="entry name" value="DUF4130"/>
</dbReference>
<dbReference type="Pfam" id="PF13566">
    <property type="entry name" value="DUF4130"/>
    <property type="match status" value="1"/>
</dbReference>
<reference evidence="2" key="1">
    <citation type="submission" date="2022-05" db="EMBL/GenBank/DDBJ databases">
        <title>Draft genome sequence of Clostridium tertium strain CP3 isolated from Peru.</title>
        <authorList>
            <person name="Hurtado R."/>
            <person name="Lima L."/>
            <person name="Sousa T."/>
            <person name="Jaiswal A.K."/>
            <person name="Tiwari S."/>
            <person name="Maturrano L."/>
            <person name="Brenig B."/>
            <person name="Azevedo V."/>
        </authorList>
    </citation>
    <scope>NUCLEOTIDE SEQUENCE</scope>
    <source>
        <strain evidence="2">CP3</strain>
    </source>
</reference>
<gene>
    <name evidence="2" type="ORF">NE398_15885</name>
</gene>
<sequence>MLKIIYEDSFEGFLTAIYYSFYCKKQIASISTKDELEIDLFSETEYINADLNKYSKVKNAIVSKIDPLALNKIYKLYLSNYKNKGLLCFKYLKIAFKLGSDVHKYLHLDPVRELDLIDRRVSLEGHRFTGFVRFISVNDNFLYSSIEPDNNILEIISPHFQERFSNEYWIIHDIKRNIASVYNKTCWEIKEMNIEIYNNLKNYNDNFQDLWKGYFKSTTINERINPKLQKRMMPKRYWNNLTEIE</sequence>
<keyword evidence="3" id="KW-1185">Reference proteome</keyword>
<evidence type="ECO:0000313" key="2">
    <source>
        <dbReference type="EMBL" id="MDC4241618.1"/>
    </source>
</evidence>
<dbReference type="Proteomes" id="UP001141183">
    <property type="component" value="Unassembled WGS sequence"/>
</dbReference>
<dbReference type="NCBIfam" id="TIGR03915">
    <property type="entry name" value="SAM_7_link_chp"/>
    <property type="match status" value="1"/>
</dbReference>
<dbReference type="AlphaFoldDB" id="A0A9X3XMG5"/>
<accession>A0A9X3XMG5</accession>
<dbReference type="RefSeq" id="WP_097032635.1">
    <property type="nucleotide sequence ID" value="NZ_CAXSLY010000022.1"/>
</dbReference>
<evidence type="ECO:0000313" key="3">
    <source>
        <dbReference type="Proteomes" id="UP001141183"/>
    </source>
</evidence>
<dbReference type="InterPro" id="IPR023875">
    <property type="entry name" value="DNA_repair_put"/>
</dbReference>
<dbReference type="EMBL" id="JAMRYU010000017">
    <property type="protein sequence ID" value="MDC4241618.1"/>
    <property type="molecule type" value="Genomic_DNA"/>
</dbReference>
<name>A0A9X3XMG5_9CLOT</name>
<protein>
    <submittedName>
        <fullName evidence="2">TIGR03915 family putative DNA repair protein</fullName>
    </submittedName>
</protein>
<evidence type="ECO:0000259" key="1">
    <source>
        <dbReference type="Pfam" id="PF13566"/>
    </source>
</evidence>
<feature type="domain" description="DUF4130" evidence="1">
    <location>
        <begin position="84"/>
        <end position="243"/>
    </location>
</feature>